<dbReference type="Proteomes" id="UP000276443">
    <property type="component" value="Unassembled WGS sequence"/>
</dbReference>
<dbReference type="RefSeq" id="WP_124223699.1">
    <property type="nucleotide sequence ID" value="NZ_RKRF01000014.1"/>
</dbReference>
<reference evidence="2 3" key="1">
    <citation type="submission" date="2018-11" db="EMBL/GenBank/DDBJ databases">
        <title>Genomic Encyclopedia of Type Strains, Phase IV (KMG-IV): sequencing the most valuable type-strain genomes for metagenomic binning, comparative biology and taxonomic classification.</title>
        <authorList>
            <person name="Goeker M."/>
        </authorList>
    </citation>
    <scope>NUCLEOTIDE SEQUENCE [LARGE SCALE GENOMIC DNA]</scope>
    <source>
        <strain evidence="2 3">DSM 18090</strain>
    </source>
</reference>
<keyword evidence="3" id="KW-1185">Reference proteome</keyword>
<feature type="transmembrane region" description="Helical" evidence="1">
    <location>
        <begin position="57"/>
        <end position="83"/>
    </location>
</feature>
<name>A0A3N5BRE4_9BACI</name>
<gene>
    <name evidence="2" type="ORF">EDC24_2899</name>
</gene>
<organism evidence="2 3">
    <name type="scientific">Aquisalibacillus elongatus</name>
    <dbReference type="NCBI Taxonomy" id="485577"/>
    <lineage>
        <taxon>Bacteria</taxon>
        <taxon>Bacillati</taxon>
        <taxon>Bacillota</taxon>
        <taxon>Bacilli</taxon>
        <taxon>Bacillales</taxon>
        <taxon>Bacillaceae</taxon>
        <taxon>Aquisalibacillus</taxon>
    </lineage>
</organism>
<evidence type="ECO:0000313" key="2">
    <source>
        <dbReference type="EMBL" id="RPF50082.1"/>
    </source>
</evidence>
<evidence type="ECO:0000313" key="3">
    <source>
        <dbReference type="Proteomes" id="UP000276443"/>
    </source>
</evidence>
<keyword evidence="1" id="KW-0472">Membrane</keyword>
<sequence length="118" mass="13838">MKRQLTKQDFVHLKRLFSDYRRYKRGLPRLFGIGLLGSVVLSIIMMISILIKSGEFNLSVFILILVLLSIFSIILVLVGWLIIKKNAIKFEEKLIELEMTEQELETMIYEDYKDRLGV</sequence>
<protein>
    <submittedName>
        <fullName evidence="2">Uncharacterized protein</fullName>
    </submittedName>
</protein>
<comment type="caution">
    <text evidence="2">The sequence shown here is derived from an EMBL/GenBank/DDBJ whole genome shotgun (WGS) entry which is preliminary data.</text>
</comment>
<evidence type="ECO:0000256" key="1">
    <source>
        <dbReference type="SAM" id="Phobius"/>
    </source>
</evidence>
<proteinExistence type="predicted"/>
<dbReference type="AlphaFoldDB" id="A0A3N5BRE4"/>
<keyword evidence="1" id="KW-0812">Transmembrane</keyword>
<keyword evidence="1" id="KW-1133">Transmembrane helix</keyword>
<dbReference type="EMBL" id="RKRF01000014">
    <property type="protein sequence ID" value="RPF50082.1"/>
    <property type="molecule type" value="Genomic_DNA"/>
</dbReference>
<accession>A0A3N5BRE4</accession>
<feature type="transmembrane region" description="Helical" evidence="1">
    <location>
        <begin position="30"/>
        <end position="51"/>
    </location>
</feature>